<organism evidence="1 2">
    <name type="scientific">Sphingomonas spermidinifaciens</name>
    <dbReference type="NCBI Taxonomy" id="1141889"/>
    <lineage>
        <taxon>Bacteria</taxon>
        <taxon>Pseudomonadati</taxon>
        <taxon>Pseudomonadota</taxon>
        <taxon>Alphaproteobacteria</taxon>
        <taxon>Sphingomonadales</taxon>
        <taxon>Sphingomonadaceae</taxon>
        <taxon>Sphingomonas</taxon>
    </lineage>
</organism>
<sequence>MGEDYEVAYWTDKFGVSRERLQQAVDTVGDGAAAVEEWLKR</sequence>
<dbReference type="AlphaFoldDB" id="A0A2A4B3I5"/>
<keyword evidence="2" id="KW-1185">Reference proteome</keyword>
<proteinExistence type="predicted"/>
<protein>
    <submittedName>
        <fullName evidence="1">DUF3606 domain-containing protein</fullName>
    </submittedName>
</protein>
<name>A0A2A4B3I5_9SPHN</name>
<dbReference type="EMBL" id="NWMW01000002">
    <property type="protein sequence ID" value="PCD02206.1"/>
    <property type="molecule type" value="Genomic_DNA"/>
</dbReference>
<dbReference type="Proteomes" id="UP000218366">
    <property type="component" value="Unassembled WGS sequence"/>
</dbReference>
<dbReference type="Pfam" id="PF12244">
    <property type="entry name" value="DUF3606"/>
    <property type="match status" value="1"/>
</dbReference>
<comment type="caution">
    <text evidence="1">The sequence shown here is derived from an EMBL/GenBank/DDBJ whole genome shotgun (WGS) entry which is preliminary data.</text>
</comment>
<dbReference type="InterPro" id="IPR022037">
    <property type="entry name" value="DUF3606"/>
</dbReference>
<evidence type="ECO:0000313" key="1">
    <source>
        <dbReference type="EMBL" id="PCD02206.1"/>
    </source>
</evidence>
<accession>A0A2A4B3I5</accession>
<evidence type="ECO:0000313" key="2">
    <source>
        <dbReference type="Proteomes" id="UP000218366"/>
    </source>
</evidence>
<reference evidence="1 2" key="1">
    <citation type="submission" date="2017-09" db="EMBL/GenBank/DDBJ databases">
        <title>Sphingomonas spermidinifaciens 9NM-10, whole genome shotgun sequence.</title>
        <authorList>
            <person name="Feng G."/>
            <person name="Zhu H."/>
        </authorList>
    </citation>
    <scope>NUCLEOTIDE SEQUENCE [LARGE SCALE GENOMIC DNA]</scope>
    <source>
        <strain evidence="1 2">9NM-10</strain>
    </source>
</reference>
<gene>
    <name evidence="1" type="ORF">COC42_12155</name>
</gene>